<comment type="caution">
    <text evidence="1">The sequence shown here is derived from an EMBL/GenBank/DDBJ whole genome shotgun (WGS) entry which is preliminary data.</text>
</comment>
<dbReference type="Proteomes" id="UP001597532">
    <property type="component" value="Unassembled WGS sequence"/>
</dbReference>
<evidence type="ECO:0000313" key="1">
    <source>
        <dbReference type="EMBL" id="MFD2788255.1"/>
    </source>
</evidence>
<protein>
    <submittedName>
        <fullName evidence="1">Tetratricopeptide repeat protein</fullName>
    </submittedName>
</protein>
<sequence length="300" mass="34425">MGLFLIPLPHYAQEDKIEEEESAEVFLEEYSDAFQEKFFEALKQKGIENYDKAINLLLECKQFEGNNSAVDYELAKAYLVTKNYILAQEYALLSLASRPEDYWVLNTTLTIMGQLGMGLEDIKQQLPIKNTELRKNLVRIYYKQQNYEAATNILNGMQKSDFSRELTSKIEDSVRRMQVVSAKKLPETDKKNIAESPLENYLKLISELMVNDNFREVETQSLEAMENFPTQPYFYYSYGLALIEGGKYKEALTILELGLDFILDDEGLANKMYKELANAHTALGNSSKANMYLSKIKPGL</sequence>
<organism evidence="1 2">
    <name type="scientific">Arenibacter antarcticus</name>
    <dbReference type="NCBI Taxonomy" id="2040469"/>
    <lineage>
        <taxon>Bacteria</taxon>
        <taxon>Pseudomonadati</taxon>
        <taxon>Bacteroidota</taxon>
        <taxon>Flavobacteriia</taxon>
        <taxon>Flavobacteriales</taxon>
        <taxon>Flavobacteriaceae</taxon>
        <taxon>Arenibacter</taxon>
    </lineage>
</organism>
<reference evidence="2" key="1">
    <citation type="journal article" date="2019" name="Int. J. Syst. Evol. Microbiol.">
        <title>The Global Catalogue of Microorganisms (GCM) 10K type strain sequencing project: providing services to taxonomists for standard genome sequencing and annotation.</title>
        <authorList>
            <consortium name="The Broad Institute Genomics Platform"/>
            <consortium name="The Broad Institute Genome Sequencing Center for Infectious Disease"/>
            <person name="Wu L."/>
            <person name="Ma J."/>
        </authorList>
    </citation>
    <scope>NUCLEOTIDE SEQUENCE [LARGE SCALE GENOMIC DNA]</scope>
    <source>
        <strain evidence="2">KCTC 52924</strain>
    </source>
</reference>
<dbReference type="RefSeq" id="WP_251807539.1">
    <property type="nucleotide sequence ID" value="NZ_CP166679.1"/>
</dbReference>
<proteinExistence type="predicted"/>
<keyword evidence="2" id="KW-1185">Reference proteome</keyword>
<evidence type="ECO:0000313" key="2">
    <source>
        <dbReference type="Proteomes" id="UP001597532"/>
    </source>
</evidence>
<dbReference type="InterPro" id="IPR011990">
    <property type="entry name" value="TPR-like_helical_dom_sf"/>
</dbReference>
<dbReference type="Gene3D" id="1.25.40.10">
    <property type="entry name" value="Tetratricopeptide repeat domain"/>
    <property type="match status" value="2"/>
</dbReference>
<dbReference type="SUPFAM" id="SSF81901">
    <property type="entry name" value="HCP-like"/>
    <property type="match status" value="1"/>
</dbReference>
<name>A0ABW5VDF6_9FLAO</name>
<accession>A0ABW5VDF6</accession>
<dbReference type="EMBL" id="JBHUOK010000002">
    <property type="protein sequence ID" value="MFD2788255.1"/>
    <property type="molecule type" value="Genomic_DNA"/>
</dbReference>
<gene>
    <name evidence="1" type="ORF">ACFS1K_00615</name>
</gene>